<dbReference type="Gene3D" id="6.10.250.3410">
    <property type="entry name" value="DBF zinc finger"/>
    <property type="match status" value="1"/>
</dbReference>
<dbReference type="FunFam" id="6.10.250.3410:FF:000001">
    <property type="entry name" value="Protein DBF4 homolog A"/>
    <property type="match status" value="1"/>
</dbReference>
<evidence type="ECO:0000256" key="1">
    <source>
        <dbReference type="ARBA" id="ARBA00022723"/>
    </source>
</evidence>
<dbReference type="Pfam" id="PF07535">
    <property type="entry name" value="zf-DBF"/>
    <property type="match status" value="1"/>
</dbReference>
<gene>
    <name evidence="7" type="ORF">BN14_03480</name>
</gene>
<feature type="compositionally biased region" description="Low complexity" evidence="5">
    <location>
        <begin position="40"/>
        <end position="56"/>
    </location>
</feature>
<accession>M5C0R3</accession>
<feature type="region of interest" description="Disordered" evidence="5">
    <location>
        <begin position="1"/>
        <end position="62"/>
    </location>
</feature>
<dbReference type="Proteomes" id="UP000012065">
    <property type="component" value="Unassembled WGS sequence"/>
</dbReference>
<evidence type="ECO:0000313" key="8">
    <source>
        <dbReference type="Proteomes" id="UP000012065"/>
    </source>
</evidence>
<evidence type="ECO:0000256" key="5">
    <source>
        <dbReference type="SAM" id="MobiDB-lite"/>
    </source>
</evidence>
<dbReference type="InterPro" id="IPR038545">
    <property type="entry name" value="Znf_DBF_sf"/>
</dbReference>
<evidence type="ECO:0000256" key="2">
    <source>
        <dbReference type="ARBA" id="ARBA00022771"/>
    </source>
</evidence>
<dbReference type="GO" id="GO:0005634">
    <property type="term" value="C:nucleus"/>
    <property type="evidence" value="ECO:0007669"/>
    <property type="project" value="UniProtKB-ARBA"/>
</dbReference>
<evidence type="ECO:0000313" key="7">
    <source>
        <dbReference type="EMBL" id="CCO29467.1"/>
    </source>
</evidence>
<dbReference type="InterPro" id="IPR006572">
    <property type="entry name" value="Znf_DBF"/>
</dbReference>
<organism evidence="7 8">
    <name type="scientific">Thanatephorus cucumeris (strain AG1-IB / isolate 7/3/14)</name>
    <name type="common">Lettuce bottom rot fungus</name>
    <name type="synonym">Rhizoctonia solani</name>
    <dbReference type="NCBI Taxonomy" id="1108050"/>
    <lineage>
        <taxon>Eukaryota</taxon>
        <taxon>Fungi</taxon>
        <taxon>Dikarya</taxon>
        <taxon>Basidiomycota</taxon>
        <taxon>Agaricomycotina</taxon>
        <taxon>Agaricomycetes</taxon>
        <taxon>Cantharellales</taxon>
        <taxon>Ceratobasidiaceae</taxon>
        <taxon>Rhizoctonia</taxon>
        <taxon>Rhizoctonia solani AG-1</taxon>
    </lineage>
</organism>
<dbReference type="HOGENOM" id="CLU_1190591_0_0_1"/>
<evidence type="ECO:0000256" key="3">
    <source>
        <dbReference type="ARBA" id="ARBA00022833"/>
    </source>
</evidence>
<dbReference type="PROSITE" id="PS51265">
    <property type="entry name" value="ZF_DBF4"/>
    <property type="match status" value="1"/>
</dbReference>
<dbReference type="GO" id="GO:0008270">
    <property type="term" value="F:zinc ion binding"/>
    <property type="evidence" value="ECO:0007669"/>
    <property type="project" value="UniProtKB-KW"/>
</dbReference>
<keyword evidence="2 4" id="KW-0863">Zinc-finger</keyword>
<dbReference type="AlphaFoldDB" id="M5C0R3"/>
<sequence>MSQLRGKRCGTMGNEPEPDQEVEEDPDADRPDYVAASGNSVAITSNVASTTSTAVTGPTIPRLRSTLRFQALAKGTGAGAGASAMPPPRTIRKAKSTNTLAVRLPPREEKKKPGYCENCRARFEDFDQHINGTKHRKFATKDSNFRELDQLLDRIRRRPIEQAEYYDEDDDSYHYSGLEEDVGDSSEDYGELLAPSLGEFVSDTRDLLEIGTELLLGLYDGPSRNDKWQGWTR</sequence>
<evidence type="ECO:0000259" key="6">
    <source>
        <dbReference type="PROSITE" id="PS51265"/>
    </source>
</evidence>
<proteinExistence type="predicted"/>
<keyword evidence="1" id="KW-0479">Metal-binding</keyword>
<protein>
    <submittedName>
        <fullName evidence="7">Rhizoctonia solani AG1-IB WGS project CAOJ00000000 data, isolate 7/3/14, contig 07174</fullName>
    </submittedName>
</protein>
<dbReference type="EMBL" id="CAOJ01004851">
    <property type="protein sequence ID" value="CCO29467.1"/>
    <property type="molecule type" value="Genomic_DNA"/>
</dbReference>
<feature type="domain" description="DBF4-type" evidence="6">
    <location>
        <begin position="109"/>
        <end position="158"/>
    </location>
</feature>
<keyword evidence="3" id="KW-0862">Zinc</keyword>
<dbReference type="SMART" id="SM00586">
    <property type="entry name" value="ZnF_DBF"/>
    <property type="match status" value="1"/>
</dbReference>
<evidence type="ECO:0000256" key="4">
    <source>
        <dbReference type="PROSITE-ProRule" id="PRU00600"/>
    </source>
</evidence>
<feature type="compositionally biased region" description="Acidic residues" evidence="5">
    <location>
        <begin position="16"/>
        <end position="27"/>
    </location>
</feature>
<reference evidence="7 8" key="1">
    <citation type="journal article" date="2013" name="J. Biotechnol.">
        <title>Establishment and interpretation of the genome sequence of the phytopathogenic fungus Rhizoctonia solani AG1-IB isolate 7/3/14.</title>
        <authorList>
            <person name="Wibberg D.W."/>
            <person name="Jelonek L.J."/>
            <person name="Rupp O.R."/>
            <person name="Hennig M.H."/>
            <person name="Eikmeyer F.E."/>
            <person name="Goesmann A.G."/>
            <person name="Hartmann A.H."/>
            <person name="Borriss R.B."/>
            <person name="Grosch R.G."/>
            <person name="Puehler A.P."/>
            <person name="Schlueter A.S."/>
        </authorList>
    </citation>
    <scope>NUCLEOTIDE SEQUENCE [LARGE SCALE GENOMIC DNA]</scope>
    <source>
        <strain evidence="8">AG1-IB / isolate 7/3/14</strain>
    </source>
</reference>
<comment type="caution">
    <text evidence="7">The sequence shown here is derived from an EMBL/GenBank/DDBJ whole genome shotgun (WGS) entry which is preliminary data.</text>
</comment>
<name>M5C0R3_THACB</name>
<dbReference type="GO" id="GO:0003676">
    <property type="term" value="F:nucleic acid binding"/>
    <property type="evidence" value="ECO:0007669"/>
    <property type="project" value="InterPro"/>
</dbReference>